<comment type="similarity">
    <text evidence="2">Belongs to the glycosyl hydrolase 20 family.</text>
</comment>
<dbReference type="PANTHER" id="PTHR22600:SF57">
    <property type="entry name" value="BETA-N-ACETYLHEXOSAMINIDASE"/>
    <property type="match status" value="1"/>
</dbReference>
<dbReference type="InterPro" id="IPR015883">
    <property type="entry name" value="Glyco_hydro_20_cat"/>
</dbReference>
<keyword evidence="5" id="KW-0326">Glycosidase</keyword>
<evidence type="ECO:0000259" key="7">
    <source>
        <dbReference type="Pfam" id="PF00728"/>
    </source>
</evidence>
<proteinExistence type="inferred from homology"/>
<evidence type="ECO:0000256" key="4">
    <source>
        <dbReference type="ARBA" id="ARBA00022801"/>
    </source>
</evidence>
<dbReference type="InterPro" id="IPR017853">
    <property type="entry name" value="GH"/>
</dbReference>
<evidence type="ECO:0000256" key="5">
    <source>
        <dbReference type="ARBA" id="ARBA00023295"/>
    </source>
</evidence>
<dbReference type="Pfam" id="PF00728">
    <property type="entry name" value="Glyco_hydro_20"/>
    <property type="match status" value="2"/>
</dbReference>
<dbReference type="GO" id="GO:0030203">
    <property type="term" value="P:glycosaminoglycan metabolic process"/>
    <property type="evidence" value="ECO:0007669"/>
    <property type="project" value="TreeGrafter"/>
</dbReference>
<comment type="caution">
    <text evidence="9">The sequence shown here is derived from an EMBL/GenBank/DDBJ whole genome shotgun (WGS) entry which is preliminary data.</text>
</comment>
<dbReference type="SUPFAM" id="SSF51445">
    <property type="entry name" value="(Trans)glycosidases"/>
    <property type="match status" value="1"/>
</dbReference>
<feature type="active site" description="Proton donor" evidence="6">
    <location>
        <position position="314"/>
    </location>
</feature>
<dbReference type="Gene3D" id="3.20.20.80">
    <property type="entry name" value="Glycosidases"/>
    <property type="match status" value="1"/>
</dbReference>
<dbReference type="InterPro" id="IPR025705">
    <property type="entry name" value="Beta_hexosaminidase_sua/sub"/>
</dbReference>
<dbReference type="InterPro" id="IPR015882">
    <property type="entry name" value="HEX_bac_N"/>
</dbReference>
<dbReference type="InterPro" id="IPR029018">
    <property type="entry name" value="Hex-like_dom2"/>
</dbReference>
<evidence type="ECO:0000313" key="9">
    <source>
        <dbReference type="EMBL" id="NNH05128.1"/>
    </source>
</evidence>
<dbReference type="Pfam" id="PF02838">
    <property type="entry name" value="Glyco_hydro_20b"/>
    <property type="match status" value="1"/>
</dbReference>
<keyword evidence="10" id="KW-1185">Reference proteome</keyword>
<keyword evidence="4 9" id="KW-0378">Hydrolase</keyword>
<evidence type="ECO:0000256" key="3">
    <source>
        <dbReference type="ARBA" id="ARBA00012663"/>
    </source>
</evidence>
<gene>
    <name evidence="9" type="ORF">HLA99_14875</name>
</gene>
<evidence type="ECO:0000256" key="6">
    <source>
        <dbReference type="PIRSR" id="PIRSR625705-1"/>
    </source>
</evidence>
<dbReference type="Proteomes" id="UP000543598">
    <property type="component" value="Unassembled WGS sequence"/>
</dbReference>
<evidence type="ECO:0000259" key="8">
    <source>
        <dbReference type="Pfam" id="PF02838"/>
    </source>
</evidence>
<evidence type="ECO:0000256" key="1">
    <source>
        <dbReference type="ARBA" id="ARBA00001231"/>
    </source>
</evidence>
<feature type="domain" description="Glycoside hydrolase family 20 catalytic" evidence="7">
    <location>
        <begin position="395"/>
        <end position="502"/>
    </location>
</feature>
<dbReference type="GO" id="GO:0016020">
    <property type="term" value="C:membrane"/>
    <property type="evidence" value="ECO:0007669"/>
    <property type="project" value="TreeGrafter"/>
</dbReference>
<dbReference type="GO" id="GO:0005975">
    <property type="term" value="P:carbohydrate metabolic process"/>
    <property type="evidence" value="ECO:0007669"/>
    <property type="project" value="InterPro"/>
</dbReference>
<reference evidence="9 10" key="1">
    <citation type="submission" date="2020-05" db="EMBL/GenBank/DDBJ databases">
        <title>MicrobeNet Type strains.</title>
        <authorList>
            <person name="Nicholson A.C."/>
        </authorList>
    </citation>
    <scope>NUCLEOTIDE SEQUENCE [LARGE SCALE GENOMIC DNA]</scope>
    <source>
        <strain evidence="9 10">JCM 14282</strain>
    </source>
</reference>
<accession>A0A7Y2Q2X5</accession>
<evidence type="ECO:0000313" key="10">
    <source>
        <dbReference type="Proteomes" id="UP000543598"/>
    </source>
</evidence>
<name>A0A7Y2Q2X5_9MICO</name>
<dbReference type="GO" id="GO:0004563">
    <property type="term" value="F:beta-N-acetylhexosaminidase activity"/>
    <property type="evidence" value="ECO:0007669"/>
    <property type="project" value="UniProtKB-EC"/>
</dbReference>
<feature type="domain" description="Beta-hexosaminidase bacterial type N-terminal" evidence="8">
    <location>
        <begin position="5"/>
        <end position="146"/>
    </location>
</feature>
<dbReference type="EC" id="3.2.1.52" evidence="3"/>
<dbReference type="Gene3D" id="3.30.379.10">
    <property type="entry name" value="Chitobiase/beta-hexosaminidase domain 2-like"/>
    <property type="match status" value="1"/>
</dbReference>
<feature type="domain" description="Glycoside hydrolase family 20 catalytic" evidence="7">
    <location>
        <begin position="150"/>
        <end position="369"/>
    </location>
</feature>
<dbReference type="RefSeq" id="WP_167035525.1">
    <property type="nucleotide sequence ID" value="NZ_BAAANA010000002.1"/>
</dbReference>
<sequence length="541" mass="57561">MTSTAIVPAVAGASGGSGDCPFLFTAATPVVAASDALTSVVRRFVDDLRRDTGLEPAPEPGAPAVRVRLGADGIETVGIAAGVRADGAAVDGPGDERHALSITADGIEVWGPTPEAVHRGLTTLRQLVATQLRGATAELAAARLVDGPRFAWRGLSLDVVRTFHDVDTVQRVIDMCALYKLNVLHLHLTDDQGWRIEVPARPALTEVGARGAGGDRPGGFYSLADMAGLDAYAAERFVTIVPEIDMPGHASAAIRSYPGLAPAGVVPSDVEGLAVAGGLLDPSRDDVWAFVEDVLDGVLPQFPRSAYVHLGGDEAFGMPSSAHIAFVEQAAALVRGRGKKVVGWQEAARAEVDAETVVQHWIDIPAAAAESLRGRVPNAFLDILIDNLRAAVDDVPRALARGARVLLSPSARLYLDRPHGDDSVDPAQNAVRARLGMPVYPPARLRDGVAWDVVADVAHIESDDQVAGVEAAVWCETVTSRSDLELLLLPRLPGAAERAWSARPTEWDEYRHRLAAQATLWEHRGWEWYQADSVAWPVLTP</sequence>
<dbReference type="SUPFAM" id="SSF55545">
    <property type="entry name" value="beta-N-acetylhexosaminidase-like domain"/>
    <property type="match status" value="1"/>
</dbReference>
<dbReference type="PANTHER" id="PTHR22600">
    <property type="entry name" value="BETA-HEXOSAMINIDASE"/>
    <property type="match status" value="1"/>
</dbReference>
<evidence type="ECO:0000256" key="2">
    <source>
        <dbReference type="ARBA" id="ARBA00006285"/>
    </source>
</evidence>
<protein>
    <recommendedName>
        <fullName evidence="3">beta-N-acetylhexosaminidase</fullName>
        <ecNumber evidence="3">3.2.1.52</ecNumber>
    </recommendedName>
</protein>
<comment type="catalytic activity">
    <reaction evidence="1">
        <text>Hydrolysis of terminal non-reducing N-acetyl-D-hexosamine residues in N-acetyl-beta-D-hexosaminides.</text>
        <dbReference type="EC" id="3.2.1.52"/>
    </reaction>
</comment>
<organism evidence="9 10">
    <name type="scientific">Microbacterium ulmi</name>
    <dbReference type="NCBI Taxonomy" id="179095"/>
    <lineage>
        <taxon>Bacteria</taxon>
        <taxon>Bacillati</taxon>
        <taxon>Actinomycetota</taxon>
        <taxon>Actinomycetes</taxon>
        <taxon>Micrococcales</taxon>
        <taxon>Microbacteriaceae</taxon>
        <taxon>Microbacterium</taxon>
    </lineage>
</organism>
<dbReference type="EMBL" id="JABEMB010000033">
    <property type="protein sequence ID" value="NNH05128.1"/>
    <property type="molecule type" value="Genomic_DNA"/>
</dbReference>
<dbReference type="PRINTS" id="PR00738">
    <property type="entry name" value="GLHYDRLASE20"/>
</dbReference>
<dbReference type="AlphaFoldDB" id="A0A7Y2Q2X5"/>